<dbReference type="GO" id="GO:0031201">
    <property type="term" value="C:SNARE complex"/>
    <property type="evidence" value="ECO:0007669"/>
    <property type="project" value="TreeGrafter"/>
</dbReference>
<dbReference type="PANTHER" id="PTHR13768:SF8">
    <property type="entry name" value="ALPHA-SOLUBLE NSF ATTACHMENT PROTEIN"/>
    <property type="match status" value="1"/>
</dbReference>
<dbReference type="CDD" id="cd15832">
    <property type="entry name" value="SNAP"/>
    <property type="match status" value="1"/>
</dbReference>
<dbReference type="GO" id="GO:0035494">
    <property type="term" value="P:SNARE complex disassembly"/>
    <property type="evidence" value="ECO:0007669"/>
    <property type="project" value="TreeGrafter"/>
</dbReference>
<dbReference type="InterPro" id="IPR011990">
    <property type="entry name" value="TPR-like_helical_dom_sf"/>
</dbReference>
<reference evidence="8" key="1">
    <citation type="journal article" date="2023" name="Mol. Phylogenet. Evol.">
        <title>Genome-scale phylogeny and comparative genomics of the fungal order Sordariales.</title>
        <authorList>
            <person name="Hensen N."/>
            <person name="Bonometti L."/>
            <person name="Westerberg I."/>
            <person name="Brannstrom I.O."/>
            <person name="Guillou S."/>
            <person name="Cros-Aarteil S."/>
            <person name="Calhoun S."/>
            <person name="Haridas S."/>
            <person name="Kuo A."/>
            <person name="Mondo S."/>
            <person name="Pangilinan J."/>
            <person name="Riley R."/>
            <person name="LaButti K."/>
            <person name="Andreopoulos B."/>
            <person name="Lipzen A."/>
            <person name="Chen C."/>
            <person name="Yan M."/>
            <person name="Daum C."/>
            <person name="Ng V."/>
            <person name="Clum A."/>
            <person name="Steindorff A."/>
            <person name="Ohm R.A."/>
            <person name="Martin F."/>
            <person name="Silar P."/>
            <person name="Natvig D.O."/>
            <person name="Lalanne C."/>
            <person name="Gautier V."/>
            <person name="Ament-Velasquez S.L."/>
            <person name="Kruys A."/>
            <person name="Hutchinson M.I."/>
            <person name="Powell A.J."/>
            <person name="Barry K."/>
            <person name="Miller A.N."/>
            <person name="Grigoriev I.V."/>
            <person name="Debuchy R."/>
            <person name="Gladieux P."/>
            <person name="Hiltunen Thoren M."/>
            <person name="Johannesson H."/>
        </authorList>
    </citation>
    <scope>NUCLEOTIDE SEQUENCE</scope>
    <source>
        <strain evidence="8">PSN324</strain>
    </source>
</reference>
<dbReference type="PANTHER" id="PTHR13768">
    <property type="entry name" value="SOLUBLE NSF ATTACHMENT PROTEIN SNAP"/>
    <property type="match status" value="1"/>
</dbReference>
<dbReference type="EMBL" id="MU864984">
    <property type="protein sequence ID" value="KAK4461790.1"/>
    <property type="molecule type" value="Genomic_DNA"/>
</dbReference>
<dbReference type="Proteomes" id="UP001321749">
    <property type="component" value="Unassembled WGS sequence"/>
</dbReference>
<keyword evidence="6 7" id="KW-0472">Membrane</keyword>
<dbReference type="InterPro" id="IPR000744">
    <property type="entry name" value="NSF_attach"/>
</dbReference>
<proteinExistence type="inferred from homology"/>
<keyword evidence="9" id="KW-1185">Reference proteome</keyword>
<dbReference type="Pfam" id="PF14938">
    <property type="entry name" value="SNAP"/>
    <property type="match status" value="1"/>
</dbReference>
<evidence type="ECO:0000256" key="4">
    <source>
        <dbReference type="ARBA" id="ARBA00022892"/>
    </source>
</evidence>
<dbReference type="GO" id="GO:0006886">
    <property type="term" value="P:intracellular protein transport"/>
    <property type="evidence" value="ECO:0007669"/>
    <property type="project" value="UniProtKB-UniRule"/>
</dbReference>
<reference evidence="8" key="2">
    <citation type="submission" date="2023-06" db="EMBL/GenBank/DDBJ databases">
        <authorList>
            <consortium name="Lawrence Berkeley National Laboratory"/>
            <person name="Mondo S.J."/>
            <person name="Hensen N."/>
            <person name="Bonometti L."/>
            <person name="Westerberg I."/>
            <person name="Brannstrom I.O."/>
            <person name="Guillou S."/>
            <person name="Cros-Aarteil S."/>
            <person name="Calhoun S."/>
            <person name="Haridas S."/>
            <person name="Kuo A."/>
            <person name="Pangilinan J."/>
            <person name="Riley R."/>
            <person name="Labutti K."/>
            <person name="Andreopoulos B."/>
            <person name="Lipzen A."/>
            <person name="Chen C."/>
            <person name="Yanf M."/>
            <person name="Daum C."/>
            <person name="Ng V."/>
            <person name="Clum A."/>
            <person name="Steindorff A."/>
            <person name="Ohm R."/>
            <person name="Martin F."/>
            <person name="Silar P."/>
            <person name="Natvig D."/>
            <person name="Lalanne C."/>
            <person name="Gautier V."/>
            <person name="Ament-Velasquez S.L."/>
            <person name="Kruys A."/>
            <person name="Hutchinson M.I."/>
            <person name="Powell A.J."/>
            <person name="Barry K."/>
            <person name="Miller A.N."/>
            <person name="Grigoriev I.V."/>
            <person name="Debuchy R."/>
            <person name="Gladieux P."/>
            <person name="Thoren M.H."/>
            <person name="Johannesson H."/>
        </authorList>
    </citation>
    <scope>NUCLEOTIDE SEQUENCE</scope>
    <source>
        <strain evidence="8">PSN324</strain>
    </source>
</reference>
<organism evidence="8 9">
    <name type="scientific">Cladorrhinum samala</name>
    <dbReference type="NCBI Taxonomy" id="585594"/>
    <lineage>
        <taxon>Eukaryota</taxon>
        <taxon>Fungi</taxon>
        <taxon>Dikarya</taxon>
        <taxon>Ascomycota</taxon>
        <taxon>Pezizomycotina</taxon>
        <taxon>Sordariomycetes</taxon>
        <taxon>Sordariomycetidae</taxon>
        <taxon>Sordariales</taxon>
        <taxon>Podosporaceae</taxon>
        <taxon>Cladorrhinum</taxon>
    </lineage>
</organism>
<name>A0AAV9HP49_9PEZI</name>
<dbReference type="GO" id="GO:0005483">
    <property type="term" value="F:soluble NSF attachment protein activity"/>
    <property type="evidence" value="ECO:0007669"/>
    <property type="project" value="TreeGrafter"/>
</dbReference>
<comment type="subcellular location">
    <subcellularLocation>
        <location evidence="1 7">Membrane</location>
        <topology evidence="1 7">Peripheral membrane protein</topology>
    </subcellularLocation>
</comment>
<dbReference type="GO" id="GO:0019905">
    <property type="term" value="F:syntaxin binding"/>
    <property type="evidence" value="ECO:0007669"/>
    <property type="project" value="TreeGrafter"/>
</dbReference>
<dbReference type="PRINTS" id="PR00448">
    <property type="entry name" value="NSFATTACHMNT"/>
</dbReference>
<accession>A0AAV9HP49</accession>
<evidence type="ECO:0000256" key="5">
    <source>
        <dbReference type="ARBA" id="ARBA00022927"/>
    </source>
</evidence>
<evidence type="ECO:0000313" key="9">
    <source>
        <dbReference type="Proteomes" id="UP001321749"/>
    </source>
</evidence>
<dbReference type="Gene3D" id="1.25.40.10">
    <property type="entry name" value="Tetratricopeptide repeat domain"/>
    <property type="match status" value="1"/>
</dbReference>
<dbReference type="FunFam" id="1.25.40.10:FF:000049">
    <property type="entry name" value="Alpha-soluble NSF attachment protein-like"/>
    <property type="match status" value="1"/>
</dbReference>
<sequence>MAVDPRSLEEKAKKALQGASGGFSFFGGGKEDKLQNAAELYVQAGNAYKMERMNKEAGKAFEAAAKIHLEKLNEPDDAANIYVDAFKVYRKEDPEAAVRCINNAINRYTSKGNYRRAASHKENEGEVLEVELGDRKRAMEAYGRAAEWYDGDGANALANKLWLKVADIAALEGDYYKAIENFEKVGFASLENHLMKYSVKEYFFKAGLCILATKDLVSARRNINNYRDKDPSFGGQREFQLLTDLIDAVEQGNQEAFTEKLYSFDQMSRLDKWKTEILVRIKNQIEEADNEFS</sequence>
<dbReference type="GO" id="GO:0005774">
    <property type="term" value="C:vacuolar membrane"/>
    <property type="evidence" value="ECO:0007669"/>
    <property type="project" value="TreeGrafter"/>
</dbReference>
<comment type="similarity">
    <text evidence="2 7">Belongs to the SNAP family.</text>
</comment>
<dbReference type="SUPFAM" id="SSF48452">
    <property type="entry name" value="TPR-like"/>
    <property type="match status" value="1"/>
</dbReference>
<protein>
    <submittedName>
        <fullName evidence="8">Vesicular-fusion protein sec17</fullName>
    </submittedName>
</protein>
<keyword evidence="3 7" id="KW-0813">Transport</keyword>
<evidence type="ECO:0000256" key="1">
    <source>
        <dbReference type="ARBA" id="ARBA00004170"/>
    </source>
</evidence>
<comment type="function">
    <text evidence="7">Required for vesicular transport between the endoplasmic reticulum and the Golgi apparatus.</text>
</comment>
<comment type="caution">
    <text evidence="8">The sequence shown here is derived from an EMBL/GenBank/DDBJ whole genome shotgun (WGS) entry which is preliminary data.</text>
</comment>
<evidence type="ECO:0000256" key="3">
    <source>
        <dbReference type="ARBA" id="ARBA00022448"/>
    </source>
</evidence>
<evidence type="ECO:0000256" key="7">
    <source>
        <dbReference type="RuleBase" id="RU367013"/>
    </source>
</evidence>
<dbReference type="AlphaFoldDB" id="A0AAV9HP49"/>
<keyword evidence="4 7" id="KW-0931">ER-Golgi transport</keyword>
<evidence type="ECO:0000313" key="8">
    <source>
        <dbReference type="EMBL" id="KAK4461790.1"/>
    </source>
</evidence>
<keyword evidence="5 7" id="KW-0653">Protein transport</keyword>
<gene>
    <name evidence="8" type="ORF">QBC42DRAFT_269432</name>
</gene>
<evidence type="ECO:0000256" key="2">
    <source>
        <dbReference type="ARBA" id="ARBA00010050"/>
    </source>
</evidence>
<evidence type="ECO:0000256" key="6">
    <source>
        <dbReference type="ARBA" id="ARBA00023136"/>
    </source>
</evidence>